<keyword evidence="3" id="KW-1185">Reference proteome</keyword>
<comment type="caution">
    <text evidence="2">The sequence shown here is derived from an EMBL/GenBank/DDBJ whole genome shotgun (WGS) entry which is preliminary data.</text>
</comment>
<gene>
    <name evidence="2" type="ORF">CJ198_12165</name>
    <name evidence="1" type="ORF">HLA91_11385</name>
</gene>
<dbReference type="Proteomes" id="UP000549517">
    <property type="component" value="Unassembled WGS sequence"/>
</dbReference>
<dbReference type="EMBL" id="JABEMC010000008">
    <property type="protein sequence ID" value="NNG79966.1"/>
    <property type="molecule type" value="Genomic_DNA"/>
</dbReference>
<protein>
    <submittedName>
        <fullName evidence="2">Uncharacterized protein</fullName>
    </submittedName>
</protein>
<sequence length="192" mass="20542">MTEPTSPRGDDTSGADRVEALFADLAAEEQGRTAHERMGELGDLVAGEFADHGLAHRLAGAVGAPVEVHVARTWFDGIIDAVGQQWVLLRGRVPGAPRALVNLARVDHLRMRRVAHGSDAVISRLSIRSPLRRFGEGRRECRVFCGSDGQVLEGMVDAVGADYLQIRRGAAVDLVPLHALAAVQDLTPGDSV</sequence>
<dbReference type="RefSeq" id="WP_102162875.1">
    <property type="nucleotide sequence ID" value="NZ_BAAAKH010000016.1"/>
</dbReference>
<proteinExistence type="predicted"/>
<accession>A0A2N6PF30</accession>
<dbReference type="EMBL" id="PNFZ01000008">
    <property type="protein sequence ID" value="PMB97290.1"/>
    <property type="molecule type" value="Genomic_DNA"/>
</dbReference>
<dbReference type="Proteomes" id="UP000235703">
    <property type="component" value="Unassembled WGS sequence"/>
</dbReference>
<evidence type="ECO:0000313" key="3">
    <source>
        <dbReference type="Proteomes" id="UP000235703"/>
    </source>
</evidence>
<evidence type="ECO:0000313" key="1">
    <source>
        <dbReference type="EMBL" id="NNG79966.1"/>
    </source>
</evidence>
<reference evidence="1 4" key="2">
    <citation type="submission" date="2020-05" db="EMBL/GenBank/DDBJ databases">
        <title>MicrobeNet Type strains.</title>
        <authorList>
            <person name="Nicholson A.C."/>
        </authorList>
    </citation>
    <scope>NUCLEOTIDE SEQUENCE [LARGE SCALE GENOMIC DNA]</scope>
    <source>
        <strain evidence="1 4">CCUG 46604</strain>
    </source>
</reference>
<dbReference type="AlphaFoldDB" id="A0A2N6PF30"/>
<organism evidence="2 3">
    <name type="scientific">Brevibacterium luteolum</name>
    <dbReference type="NCBI Taxonomy" id="199591"/>
    <lineage>
        <taxon>Bacteria</taxon>
        <taxon>Bacillati</taxon>
        <taxon>Actinomycetota</taxon>
        <taxon>Actinomycetes</taxon>
        <taxon>Micrococcales</taxon>
        <taxon>Brevibacteriaceae</taxon>
        <taxon>Brevibacterium</taxon>
    </lineage>
</organism>
<evidence type="ECO:0000313" key="2">
    <source>
        <dbReference type="EMBL" id="PMB97290.1"/>
    </source>
</evidence>
<evidence type="ECO:0000313" key="4">
    <source>
        <dbReference type="Proteomes" id="UP000549517"/>
    </source>
</evidence>
<dbReference type="OrthoDB" id="4808256at2"/>
<name>A0A2N6PF30_9MICO</name>
<reference evidence="2 3" key="1">
    <citation type="submission" date="2017-09" db="EMBL/GenBank/DDBJ databases">
        <title>Bacterial strain isolated from the female urinary microbiota.</title>
        <authorList>
            <person name="Thomas-White K."/>
            <person name="Kumar N."/>
            <person name="Forster S."/>
            <person name="Putonti C."/>
            <person name="Lawley T."/>
            <person name="Wolfe A.J."/>
        </authorList>
    </citation>
    <scope>NUCLEOTIDE SEQUENCE [LARGE SCALE GENOMIC DNA]</scope>
    <source>
        <strain evidence="2 3">UMB0680</strain>
    </source>
</reference>